<dbReference type="PANTHER" id="PTHR48475:SF2">
    <property type="entry name" value="RIBONUCLEASE H"/>
    <property type="match status" value="1"/>
</dbReference>
<evidence type="ECO:0000259" key="7">
    <source>
        <dbReference type="Pfam" id="PF17917"/>
    </source>
</evidence>
<comment type="caution">
    <text evidence="8">The sequence shown here is derived from an EMBL/GenBank/DDBJ whole genome shotgun (WGS) entry which is preliminary data.</text>
</comment>
<proteinExistence type="predicted"/>
<dbReference type="InterPro" id="IPR036397">
    <property type="entry name" value="RNaseH_sf"/>
</dbReference>
<keyword evidence="6" id="KW-0695">RNA-directed DNA polymerase</keyword>
<gene>
    <name evidence="8" type="ORF">RJ639_038468</name>
</gene>
<dbReference type="InterPro" id="IPR012337">
    <property type="entry name" value="RNaseH-like_sf"/>
</dbReference>
<organism evidence="8 9">
    <name type="scientific">Escallonia herrerae</name>
    <dbReference type="NCBI Taxonomy" id="1293975"/>
    <lineage>
        <taxon>Eukaryota</taxon>
        <taxon>Viridiplantae</taxon>
        <taxon>Streptophyta</taxon>
        <taxon>Embryophyta</taxon>
        <taxon>Tracheophyta</taxon>
        <taxon>Spermatophyta</taxon>
        <taxon>Magnoliopsida</taxon>
        <taxon>eudicotyledons</taxon>
        <taxon>Gunneridae</taxon>
        <taxon>Pentapetalae</taxon>
        <taxon>asterids</taxon>
        <taxon>campanulids</taxon>
        <taxon>Escalloniales</taxon>
        <taxon>Escalloniaceae</taxon>
        <taxon>Escallonia</taxon>
    </lineage>
</organism>
<dbReference type="Gene3D" id="3.30.420.10">
    <property type="entry name" value="Ribonuclease H-like superfamily/Ribonuclease H"/>
    <property type="match status" value="1"/>
</dbReference>
<reference evidence="8" key="1">
    <citation type="submission" date="2022-12" db="EMBL/GenBank/DDBJ databases">
        <title>Draft genome assemblies for two species of Escallonia (Escalloniales).</title>
        <authorList>
            <person name="Chanderbali A."/>
            <person name="Dervinis C."/>
            <person name="Anghel I."/>
            <person name="Soltis D."/>
            <person name="Soltis P."/>
            <person name="Zapata F."/>
        </authorList>
    </citation>
    <scope>NUCLEOTIDE SEQUENCE</scope>
    <source>
        <strain evidence="8">UCBG64.0493</strain>
        <tissue evidence="8">Leaf</tissue>
    </source>
</reference>
<evidence type="ECO:0000256" key="2">
    <source>
        <dbReference type="ARBA" id="ARBA00022695"/>
    </source>
</evidence>
<keyword evidence="2" id="KW-0548">Nucleotidyltransferase</keyword>
<evidence type="ECO:0000256" key="5">
    <source>
        <dbReference type="ARBA" id="ARBA00022801"/>
    </source>
</evidence>
<dbReference type="PANTHER" id="PTHR48475">
    <property type="entry name" value="RIBONUCLEASE H"/>
    <property type="match status" value="1"/>
</dbReference>
<dbReference type="SUPFAM" id="SSF53098">
    <property type="entry name" value="Ribonuclease H-like"/>
    <property type="match status" value="1"/>
</dbReference>
<feature type="domain" description="Reverse transcriptase RNase H-like" evidence="7">
    <location>
        <begin position="58"/>
        <end position="143"/>
    </location>
</feature>
<dbReference type="InterPro" id="IPR041373">
    <property type="entry name" value="RT_RNaseH"/>
</dbReference>
<dbReference type="Proteomes" id="UP001188597">
    <property type="component" value="Unassembled WGS sequence"/>
</dbReference>
<dbReference type="InterPro" id="IPR043502">
    <property type="entry name" value="DNA/RNA_pol_sf"/>
</dbReference>
<dbReference type="SUPFAM" id="SSF56672">
    <property type="entry name" value="DNA/RNA polymerases"/>
    <property type="match status" value="1"/>
</dbReference>
<keyword evidence="5" id="KW-0378">Hydrolase</keyword>
<sequence length="311" mass="34843">MKFPAPRGFGLVKGDQTLARRCYVASCRPEETFSIDNQHDKATEYLASASLLSKPVPGEELFLYLAVAESAISAVLVREEGGRQLPIYYVRNVLQGAEQRYPNTKKLAFALLIAARKLRPYFQSHTIVVLTDKPLRRILHKPNLSSHLIPLVCRIRRAPSLLSTLSSLIPIAMWGMDILGPFPPATAQRKFVMPMSYTKKSHPQTNGQIEVTNHILLQGIKKKLDGAKGLWVDELPKILWAYNTTTRIPMGKTPFSLSFCMEALIPIEIGLPSLRLTTYDPVQNEEALRANLDLINEWLKQAAMCLAASQH</sequence>
<evidence type="ECO:0000313" key="9">
    <source>
        <dbReference type="Proteomes" id="UP001188597"/>
    </source>
</evidence>
<protein>
    <recommendedName>
        <fullName evidence="7">Reverse transcriptase RNase H-like domain-containing protein</fullName>
    </recommendedName>
</protein>
<keyword evidence="1" id="KW-0808">Transferase</keyword>
<name>A0AA88WM19_9ASTE</name>
<evidence type="ECO:0000313" key="8">
    <source>
        <dbReference type="EMBL" id="KAK3030057.1"/>
    </source>
</evidence>
<evidence type="ECO:0000256" key="4">
    <source>
        <dbReference type="ARBA" id="ARBA00022759"/>
    </source>
</evidence>
<evidence type="ECO:0000256" key="1">
    <source>
        <dbReference type="ARBA" id="ARBA00022679"/>
    </source>
</evidence>
<dbReference type="AlphaFoldDB" id="A0AA88WM19"/>
<evidence type="ECO:0000256" key="3">
    <source>
        <dbReference type="ARBA" id="ARBA00022722"/>
    </source>
</evidence>
<keyword evidence="9" id="KW-1185">Reference proteome</keyword>
<dbReference type="EMBL" id="JAVXUP010000353">
    <property type="protein sequence ID" value="KAK3030057.1"/>
    <property type="molecule type" value="Genomic_DNA"/>
</dbReference>
<evidence type="ECO:0000256" key="6">
    <source>
        <dbReference type="ARBA" id="ARBA00022918"/>
    </source>
</evidence>
<dbReference type="Pfam" id="PF17917">
    <property type="entry name" value="RT_RNaseH"/>
    <property type="match status" value="1"/>
</dbReference>
<dbReference type="GO" id="GO:0003676">
    <property type="term" value="F:nucleic acid binding"/>
    <property type="evidence" value="ECO:0007669"/>
    <property type="project" value="InterPro"/>
</dbReference>
<accession>A0AA88WM19</accession>
<keyword evidence="4" id="KW-0255">Endonuclease</keyword>
<keyword evidence="3" id="KW-0540">Nuclease</keyword>